<name>A0A2K1K6E5_PHYPA</name>
<dbReference type="InParanoid" id="A0A2K1K6E5"/>
<evidence type="ECO:0000313" key="3">
    <source>
        <dbReference type="Proteomes" id="UP000006727"/>
    </source>
</evidence>
<proteinExistence type="predicted"/>
<dbReference type="PaxDb" id="3218-PP1S8_89V6.1"/>
<reference evidence="1 3" key="1">
    <citation type="journal article" date="2008" name="Science">
        <title>The Physcomitrella genome reveals evolutionary insights into the conquest of land by plants.</title>
        <authorList>
            <person name="Rensing S."/>
            <person name="Lang D."/>
            <person name="Zimmer A."/>
            <person name="Terry A."/>
            <person name="Salamov A."/>
            <person name="Shapiro H."/>
            <person name="Nishiyama T."/>
            <person name="Perroud P.-F."/>
            <person name="Lindquist E."/>
            <person name="Kamisugi Y."/>
            <person name="Tanahashi T."/>
            <person name="Sakakibara K."/>
            <person name="Fujita T."/>
            <person name="Oishi K."/>
            <person name="Shin-I T."/>
            <person name="Kuroki Y."/>
            <person name="Toyoda A."/>
            <person name="Suzuki Y."/>
            <person name="Hashimoto A."/>
            <person name="Yamaguchi K."/>
            <person name="Sugano A."/>
            <person name="Kohara Y."/>
            <person name="Fujiyama A."/>
            <person name="Anterola A."/>
            <person name="Aoki S."/>
            <person name="Ashton N."/>
            <person name="Barbazuk W.B."/>
            <person name="Barker E."/>
            <person name="Bennetzen J."/>
            <person name="Bezanilla M."/>
            <person name="Blankenship R."/>
            <person name="Cho S.H."/>
            <person name="Dutcher S."/>
            <person name="Estelle M."/>
            <person name="Fawcett J.A."/>
            <person name="Gundlach H."/>
            <person name="Hanada K."/>
            <person name="Heyl A."/>
            <person name="Hicks K.A."/>
            <person name="Hugh J."/>
            <person name="Lohr M."/>
            <person name="Mayer K."/>
            <person name="Melkozernov A."/>
            <person name="Murata T."/>
            <person name="Nelson D."/>
            <person name="Pils B."/>
            <person name="Prigge M."/>
            <person name="Reiss B."/>
            <person name="Renner T."/>
            <person name="Rombauts S."/>
            <person name="Rushton P."/>
            <person name="Sanderfoot A."/>
            <person name="Schween G."/>
            <person name="Shiu S.-H."/>
            <person name="Stueber K."/>
            <person name="Theodoulou F.L."/>
            <person name="Tu H."/>
            <person name="Van de Peer Y."/>
            <person name="Verrier P.J."/>
            <person name="Waters E."/>
            <person name="Wood A."/>
            <person name="Yang L."/>
            <person name="Cove D."/>
            <person name="Cuming A."/>
            <person name="Hasebe M."/>
            <person name="Lucas S."/>
            <person name="Mishler D.B."/>
            <person name="Reski R."/>
            <person name="Grigoriev I."/>
            <person name="Quatrano R.S."/>
            <person name="Boore J.L."/>
        </authorList>
    </citation>
    <scope>NUCLEOTIDE SEQUENCE [LARGE SCALE GENOMIC DNA]</scope>
    <source>
        <strain evidence="2 3">cv. Gransden 2004</strain>
    </source>
</reference>
<accession>A0A2K1K6E5</accession>
<organism evidence="1">
    <name type="scientific">Physcomitrium patens</name>
    <name type="common">Spreading-leaved earth moss</name>
    <name type="synonym">Physcomitrella patens</name>
    <dbReference type="NCBI Taxonomy" id="3218"/>
    <lineage>
        <taxon>Eukaryota</taxon>
        <taxon>Viridiplantae</taxon>
        <taxon>Streptophyta</taxon>
        <taxon>Embryophyta</taxon>
        <taxon>Bryophyta</taxon>
        <taxon>Bryophytina</taxon>
        <taxon>Bryopsida</taxon>
        <taxon>Funariidae</taxon>
        <taxon>Funariales</taxon>
        <taxon>Funariaceae</taxon>
        <taxon>Physcomitrium</taxon>
    </lineage>
</organism>
<dbReference type="Gramene" id="Pp3c8_6810V3.1">
    <property type="protein sequence ID" value="PAC:32964458.CDS.1"/>
    <property type="gene ID" value="Pp3c8_6810"/>
</dbReference>
<reference evidence="1 3" key="2">
    <citation type="journal article" date="2018" name="Plant J.">
        <title>The Physcomitrella patens chromosome-scale assembly reveals moss genome structure and evolution.</title>
        <authorList>
            <person name="Lang D."/>
            <person name="Ullrich K.K."/>
            <person name="Murat F."/>
            <person name="Fuchs J."/>
            <person name="Jenkins J."/>
            <person name="Haas F.B."/>
            <person name="Piednoel M."/>
            <person name="Gundlach H."/>
            <person name="Van Bel M."/>
            <person name="Meyberg R."/>
            <person name="Vives C."/>
            <person name="Morata J."/>
            <person name="Symeonidi A."/>
            <person name="Hiss M."/>
            <person name="Muchero W."/>
            <person name="Kamisugi Y."/>
            <person name="Saleh O."/>
            <person name="Blanc G."/>
            <person name="Decker E.L."/>
            <person name="van Gessel N."/>
            <person name="Grimwood J."/>
            <person name="Hayes R.D."/>
            <person name="Graham S.W."/>
            <person name="Gunter L.E."/>
            <person name="McDaniel S.F."/>
            <person name="Hoernstein S.N.W."/>
            <person name="Larsson A."/>
            <person name="Li F.W."/>
            <person name="Perroud P.F."/>
            <person name="Phillips J."/>
            <person name="Ranjan P."/>
            <person name="Rokshar D.S."/>
            <person name="Rothfels C.J."/>
            <person name="Schneider L."/>
            <person name="Shu S."/>
            <person name="Stevenson D.W."/>
            <person name="Thummler F."/>
            <person name="Tillich M."/>
            <person name="Villarreal Aguilar J.C."/>
            <person name="Widiez T."/>
            <person name="Wong G.K."/>
            <person name="Wymore A."/>
            <person name="Zhang Y."/>
            <person name="Zimmer A.D."/>
            <person name="Quatrano R.S."/>
            <person name="Mayer K.F.X."/>
            <person name="Goodstein D."/>
            <person name="Casacuberta J.M."/>
            <person name="Vandepoele K."/>
            <person name="Reski R."/>
            <person name="Cuming A.C."/>
            <person name="Tuskan G.A."/>
            <person name="Maumus F."/>
            <person name="Salse J."/>
            <person name="Schmutz J."/>
            <person name="Rensing S.A."/>
        </authorList>
    </citation>
    <scope>NUCLEOTIDE SEQUENCE [LARGE SCALE GENOMIC DNA]</scope>
    <source>
        <strain evidence="2 3">cv. Gransden 2004</strain>
    </source>
</reference>
<dbReference type="EnsemblPlants" id="Pp3c8_6810V3.1">
    <property type="protein sequence ID" value="PAC:32964458.CDS.1"/>
    <property type="gene ID" value="Pp3c8_6810"/>
</dbReference>
<reference evidence="2" key="3">
    <citation type="submission" date="2020-12" db="UniProtKB">
        <authorList>
            <consortium name="EnsemblPlants"/>
        </authorList>
    </citation>
    <scope>IDENTIFICATION</scope>
</reference>
<dbReference type="AlphaFoldDB" id="A0A2K1K6E5"/>
<dbReference type="EMBL" id="ABEU02000008">
    <property type="protein sequence ID" value="PNR49348.1"/>
    <property type="molecule type" value="Genomic_DNA"/>
</dbReference>
<protein>
    <submittedName>
        <fullName evidence="1 2">Uncharacterized protein</fullName>
    </submittedName>
</protein>
<evidence type="ECO:0000313" key="1">
    <source>
        <dbReference type="EMBL" id="PNR49348.1"/>
    </source>
</evidence>
<sequence>MHSDRAEGRWEATFVMTQCSKTNEDRESSQQSILSASCDADLVLKSFVAVIDLDQFVEEWRRLRSTFNYAQ</sequence>
<evidence type="ECO:0000313" key="2">
    <source>
        <dbReference type="EnsemblPlants" id="PAC:32964458.CDS.1"/>
    </source>
</evidence>
<keyword evidence="3" id="KW-1185">Reference proteome</keyword>
<gene>
    <name evidence="1" type="ORF">PHYPA_011244</name>
</gene>
<dbReference type="Proteomes" id="UP000006727">
    <property type="component" value="Chromosome 8"/>
</dbReference>